<evidence type="ECO:0000256" key="1">
    <source>
        <dbReference type="ARBA" id="ARBA00023015"/>
    </source>
</evidence>
<dbReference type="InterPro" id="IPR036388">
    <property type="entry name" value="WH-like_DNA-bd_sf"/>
</dbReference>
<proteinExistence type="predicted"/>
<dbReference type="Proteomes" id="UP001589906">
    <property type="component" value="Unassembled WGS sequence"/>
</dbReference>
<dbReference type="PROSITE" id="PS50987">
    <property type="entry name" value="HTH_ARSR_2"/>
    <property type="match status" value="1"/>
</dbReference>
<evidence type="ECO:0000313" key="5">
    <source>
        <dbReference type="EMBL" id="MFC0633652.1"/>
    </source>
</evidence>
<name>A0ABV6R3Q0_9CAUL</name>
<dbReference type="CDD" id="cd00090">
    <property type="entry name" value="HTH_ARSR"/>
    <property type="match status" value="1"/>
</dbReference>
<accession>A0ABV6R3Q0</accession>
<keyword evidence="2" id="KW-0238">DNA-binding</keyword>
<dbReference type="PANTHER" id="PTHR43132">
    <property type="entry name" value="ARSENICAL RESISTANCE OPERON REPRESSOR ARSR-RELATED"/>
    <property type="match status" value="1"/>
</dbReference>
<dbReference type="InterPro" id="IPR001845">
    <property type="entry name" value="HTH_ArsR_DNA-bd_dom"/>
</dbReference>
<dbReference type="PANTHER" id="PTHR43132:SF2">
    <property type="entry name" value="ARSENICAL RESISTANCE OPERON REPRESSOR ARSR-RELATED"/>
    <property type="match status" value="1"/>
</dbReference>
<keyword evidence="1" id="KW-0805">Transcription regulation</keyword>
<evidence type="ECO:0000259" key="4">
    <source>
        <dbReference type="PROSITE" id="PS50987"/>
    </source>
</evidence>
<dbReference type="SUPFAM" id="SSF46785">
    <property type="entry name" value="Winged helix' DNA-binding domain"/>
    <property type="match status" value="1"/>
</dbReference>
<sequence>MESESAVDALSALAHEGRLAIFRALVRAGPDGLAAGKLGEEVGIAGSTLSNNLTVLTRAGLAASARDGRSIIYTADYGRMTDLLAFLLEDCCDGSPSVCAPLGDVIAKAMCCPPQVGA</sequence>
<evidence type="ECO:0000256" key="3">
    <source>
        <dbReference type="ARBA" id="ARBA00023163"/>
    </source>
</evidence>
<reference evidence="5 6" key="1">
    <citation type="submission" date="2024-09" db="EMBL/GenBank/DDBJ databases">
        <authorList>
            <person name="Sun Q."/>
            <person name="Mori K."/>
        </authorList>
    </citation>
    <scope>NUCLEOTIDE SEQUENCE [LARGE SCALE GENOMIC DNA]</scope>
    <source>
        <strain evidence="5 6">NCAIM B.02621</strain>
    </source>
</reference>
<organism evidence="5 6">
    <name type="scientific">Brevundimonas balnearis</name>
    <dbReference type="NCBI Taxonomy" id="1572858"/>
    <lineage>
        <taxon>Bacteria</taxon>
        <taxon>Pseudomonadati</taxon>
        <taxon>Pseudomonadota</taxon>
        <taxon>Alphaproteobacteria</taxon>
        <taxon>Caulobacterales</taxon>
        <taxon>Caulobacteraceae</taxon>
        <taxon>Brevundimonas</taxon>
    </lineage>
</organism>
<dbReference type="RefSeq" id="WP_376835601.1">
    <property type="nucleotide sequence ID" value="NZ_JBHLSW010000005.1"/>
</dbReference>
<evidence type="ECO:0000256" key="2">
    <source>
        <dbReference type="ARBA" id="ARBA00023125"/>
    </source>
</evidence>
<dbReference type="InterPro" id="IPR036390">
    <property type="entry name" value="WH_DNA-bd_sf"/>
</dbReference>
<dbReference type="Pfam" id="PF12840">
    <property type="entry name" value="HTH_20"/>
    <property type="match status" value="1"/>
</dbReference>
<evidence type="ECO:0000313" key="6">
    <source>
        <dbReference type="Proteomes" id="UP001589906"/>
    </source>
</evidence>
<dbReference type="NCBIfam" id="NF033788">
    <property type="entry name" value="HTH_metalloreg"/>
    <property type="match status" value="1"/>
</dbReference>
<dbReference type="SMART" id="SM00418">
    <property type="entry name" value="HTH_ARSR"/>
    <property type="match status" value="1"/>
</dbReference>
<comment type="caution">
    <text evidence="5">The sequence shown here is derived from an EMBL/GenBank/DDBJ whole genome shotgun (WGS) entry which is preliminary data.</text>
</comment>
<protein>
    <submittedName>
        <fullName evidence="5">ArsR/SmtB family transcription factor</fullName>
    </submittedName>
</protein>
<feature type="domain" description="HTH arsR-type" evidence="4">
    <location>
        <begin position="1"/>
        <end position="95"/>
    </location>
</feature>
<keyword evidence="6" id="KW-1185">Reference proteome</keyword>
<dbReference type="Gene3D" id="1.10.10.10">
    <property type="entry name" value="Winged helix-like DNA-binding domain superfamily/Winged helix DNA-binding domain"/>
    <property type="match status" value="1"/>
</dbReference>
<dbReference type="PRINTS" id="PR00778">
    <property type="entry name" value="HTHARSR"/>
</dbReference>
<dbReference type="EMBL" id="JBHLSW010000005">
    <property type="protein sequence ID" value="MFC0633652.1"/>
    <property type="molecule type" value="Genomic_DNA"/>
</dbReference>
<dbReference type="InterPro" id="IPR051011">
    <property type="entry name" value="Metal_resp_trans_reg"/>
</dbReference>
<dbReference type="InterPro" id="IPR011991">
    <property type="entry name" value="ArsR-like_HTH"/>
</dbReference>
<keyword evidence="3" id="KW-0804">Transcription</keyword>
<gene>
    <name evidence="5" type="ORF">ACFFGE_07150</name>
</gene>